<dbReference type="GO" id="GO:0003677">
    <property type="term" value="F:DNA binding"/>
    <property type="evidence" value="ECO:0007669"/>
    <property type="project" value="InterPro"/>
</dbReference>
<organism evidence="1 2">
    <name type="scientific">Lapidilactobacillus dextrinicus DSM 20335</name>
    <dbReference type="NCBI Taxonomy" id="1423738"/>
    <lineage>
        <taxon>Bacteria</taxon>
        <taxon>Bacillati</taxon>
        <taxon>Bacillota</taxon>
        <taxon>Bacilli</taxon>
        <taxon>Lactobacillales</taxon>
        <taxon>Lactobacillaceae</taxon>
        <taxon>Lapidilactobacillus</taxon>
    </lineage>
</organism>
<proteinExistence type="predicted"/>
<evidence type="ECO:0000313" key="2">
    <source>
        <dbReference type="Proteomes" id="UP000051813"/>
    </source>
</evidence>
<dbReference type="Proteomes" id="UP000051813">
    <property type="component" value="Unassembled WGS sequence"/>
</dbReference>
<accession>A0A0R2BK95</accession>
<reference evidence="1 2" key="1">
    <citation type="journal article" date="2015" name="Genome Announc.">
        <title>Expanding the biotechnology potential of lactobacilli through comparative genomics of 213 strains and associated genera.</title>
        <authorList>
            <person name="Sun Z."/>
            <person name="Harris H.M."/>
            <person name="McCann A."/>
            <person name="Guo C."/>
            <person name="Argimon S."/>
            <person name="Zhang W."/>
            <person name="Yang X."/>
            <person name="Jeffery I.B."/>
            <person name="Cooney J.C."/>
            <person name="Kagawa T.F."/>
            <person name="Liu W."/>
            <person name="Song Y."/>
            <person name="Salvetti E."/>
            <person name="Wrobel A."/>
            <person name="Rasinkangas P."/>
            <person name="Parkhill J."/>
            <person name="Rea M.C."/>
            <person name="O'Sullivan O."/>
            <person name="Ritari J."/>
            <person name="Douillard F.P."/>
            <person name="Paul Ross R."/>
            <person name="Yang R."/>
            <person name="Briner A.E."/>
            <person name="Felis G.E."/>
            <person name="de Vos W.M."/>
            <person name="Barrangou R."/>
            <person name="Klaenhammer T.R."/>
            <person name="Caufield P.W."/>
            <person name="Cui Y."/>
            <person name="Zhang H."/>
            <person name="O'Toole P.W."/>
        </authorList>
    </citation>
    <scope>NUCLEOTIDE SEQUENCE [LARGE SCALE GENOMIC DNA]</scope>
    <source>
        <strain evidence="1 2">DSM 20335</strain>
    </source>
</reference>
<comment type="caution">
    <text evidence="1">The sequence shown here is derived from an EMBL/GenBank/DDBJ whole genome shotgun (WGS) entry which is preliminary data.</text>
</comment>
<dbReference type="NCBIfam" id="NF040507">
    <property type="entry name" value="LBP_cg2779_fam"/>
    <property type="match status" value="1"/>
</dbReference>
<sequence length="69" mass="7903">MLAKEVIDMALPKIAEELIEFQKRKELTDTQIAFESHFSVEAIHQIKAGEMTPTPEEAQRLTTYLASKR</sequence>
<dbReference type="STRING" id="1423738.FC84_GL001459"/>
<dbReference type="EMBL" id="AYYK01000004">
    <property type="protein sequence ID" value="KRM79285.1"/>
    <property type="molecule type" value="Genomic_DNA"/>
</dbReference>
<evidence type="ECO:0008006" key="3">
    <source>
        <dbReference type="Google" id="ProtNLM"/>
    </source>
</evidence>
<dbReference type="AlphaFoldDB" id="A0A0R2BK95"/>
<name>A0A0R2BK95_9LACO</name>
<dbReference type="PATRIC" id="fig|1423738.3.peg.1476"/>
<dbReference type="InterPro" id="IPR059218">
    <property type="entry name" value="LBP_cg2779-like"/>
</dbReference>
<dbReference type="InterPro" id="IPR010982">
    <property type="entry name" value="Lambda_DNA-bd_dom_sf"/>
</dbReference>
<keyword evidence="2" id="KW-1185">Reference proteome</keyword>
<protein>
    <recommendedName>
        <fullName evidence="3">HTH cro/C1-type domain-containing protein</fullName>
    </recommendedName>
</protein>
<evidence type="ECO:0000313" key="1">
    <source>
        <dbReference type="EMBL" id="KRM79285.1"/>
    </source>
</evidence>
<gene>
    <name evidence="1" type="ORF">FC84_GL001459</name>
</gene>
<dbReference type="SUPFAM" id="SSF47413">
    <property type="entry name" value="lambda repressor-like DNA-binding domains"/>
    <property type="match status" value="1"/>
</dbReference>